<feature type="compositionally biased region" description="Low complexity" evidence="5">
    <location>
        <begin position="883"/>
        <end position="896"/>
    </location>
</feature>
<accession>A0AAV9URR5</accession>
<feature type="compositionally biased region" description="Low complexity" evidence="5">
    <location>
        <begin position="300"/>
        <end position="313"/>
    </location>
</feature>
<dbReference type="PANTHER" id="PTHR19336:SF9">
    <property type="entry name" value="SPINDLE POLE BODY PROTEIN PPC89"/>
    <property type="match status" value="1"/>
</dbReference>
<evidence type="ECO:0000256" key="2">
    <source>
        <dbReference type="ARBA" id="ARBA00022490"/>
    </source>
</evidence>
<protein>
    <recommendedName>
        <fullName evidence="6">Cep57 centrosome microtubule-binding domain-containing protein</fullName>
    </recommendedName>
</protein>
<feature type="compositionally biased region" description="Basic residues" evidence="5">
    <location>
        <begin position="671"/>
        <end position="680"/>
    </location>
</feature>
<feature type="compositionally biased region" description="Polar residues" evidence="5">
    <location>
        <begin position="1"/>
        <end position="16"/>
    </location>
</feature>
<keyword evidence="4" id="KW-0175">Coiled coil</keyword>
<comment type="subcellular location">
    <subcellularLocation>
        <location evidence="1">Cytoplasm</location>
        <location evidence="1">Cytoskeleton</location>
        <location evidence="1">Microtubule organizing center</location>
    </subcellularLocation>
</comment>
<feature type="region of interest" description="Disordered" evidence="5">
    <location>
        <begin position="426"/>
        <end position="445"/>
    </location>
</feature>
<dbReference type="Gene3D" id="1.10.287.1490">
    <property type="match status" value="1"/>
</dbReference>
<comment type="caution">
    <text evidence="7">The sequence shown here is derived from an EMBL/GenBank/DDBJ whole genome shotgun (WGS) entry which is preliminary data.</text>
</comment>
<reference evidence="7 8" key="1">
    <citation type="submission" date="2019-10" db="EMBL/GenBank/DDBJ databases">
        <authorList>
            <person name="Palmer J.M."/>
        </authorList>
    </citation>
    <scope>NUCLEOTIDE SEQUENCE [LARGE SCALE GENOMIC DNA]</scope>
    <source>
        <strain evidence="7 8">TWF696</strain>
    </source>
</reference>
<feature type="coiled-coil region" evidence="4">
    <location>
        <begin position="750"/>
        <end position="790"/>
    </location>
</feature>
<keyword evidence="2" id="KW-0963">Cytoplasm</keyword>
<dbReference type="EMBL" id="JAVHNQ010000005">
    <property type="protein sequence ID" value="KAK6347307.1"/>
    <property type="molecule type" value="Genomic_DNA"/>
</dbReference>
<dbReference type="GO" id="GO:0005815">
    <property type="term" value="C:microtubule organizing center"/>
    <property type="evidence" value="ECO:0007669"/>
    <property type="project" value="UniProtKB-SubCell"/>
</dbReference>
<feature type="region of interest" description="Disordered" evidence="5">
    <location>
        <begin position="1"/>
        <end position="26"/>
    </location>
</feature>
<feature type="compositionally biased region" description="Basic and acidic residues" evidence="5">
    <location>
        <begin position="212"/>
        <end position="239"/>
    </location>
</feature>
<evidence type="ECO:0000256" key="3">
    <source>
        <dbReference type="ARBA" id="ARBA00023212"/>
    </source>
</evidence>
<dbReference type="InterPro" id="IPR024957">
    <property type="entry name" value="Cep57_MT-bd_dom"/>
</dbReference>
<dbReference type="Proteomes" id="UP001375240">
    <property type="component" value="Unassembled WGS sequence"/>
</dbReference>
<dbReference type="Pfam" id="PF06657">
    <property type="entry name" value="Cep57_MT_bd"/>
    <property type="match status" value="1"/>
</dbReference>
<feature type="compositionally biased region" description="Polar residues" evidence="5">
    <location>
        <begin position="196"/>
        <end position="209"/>
    </location>
</feature>
<organism evidence="7 8">
    <name type="scientific">Orbilia brochopaga</name>
    <dbReference type="NCBI Taxonomy" id="3140254"/>
    <lineage>
        <taxon>Eukaryota</taxon>
        <taxon>Fungi</taxon>
        <taxon>Dikarya</taxon>
        <taxon>Ascomycota</taxon>
        <taxon>Pezizomycotina</taxon>
        <taxon>Orbiliomycetes</taxon>
        <taxon>Orbiliales</taxon>
        <taxon>Orbiliaceae</taxon>
        <taxon>Orbilia</taxon>
    </lineage>
</organism>
<proteinExistence type="predicted"/>
<feature type="coiled-coil region" evidence="4">
    <location>
        <begin position="464"/>
        <end position="565"/>
    </location>
</feature>
<feature type="region of interest" description="Disordered" evidence="5">
    <location>
        <begin position="593"/>
        <end position="630"/>
    </location>
</feature>
<sequence>MHSSYVRSPSQSTTHGSYIHDSDQDAHDLTRLRLQRQLARDLSYTSSQNNLPQPHNHNNNESTVGSLGIMEGAAAMSTRRYDDVLLPSTPNLDSKIINAHFKDFSTVGVGVRTRLFPHLSNSAMAEDSMEVGRAGDEHTKTDRDSTTTSLFAKIDHSNKGKLSVPSAGINAAPKRPAISPNTRARYQPTVADESIDVSSHSVGSRLQGNRRSKPDLLKSTKEQAAREKLEETANKKENNPIRPLSQTSFLPAGAASKRNATTTSVFLNREKLFRDMGLEDDLSDYSDIKPDSPSVRNARGRGAAAASKPSAPAHNTHTVNSIKLPDMTGISDLVSSVNHGDSTSRRAQYAPIASIPVPEGERELVLALKQLQMQVASLEADRAKEKKRAAELQKDYDETRQLYQIEYNGRRELEAELNSRRRVDSALGGEIDSEGGSPRSSDREKLKAQQAQHKADIKKLDGVVAAYRHRLETVEASQEALQNELKSVTEERDSAISSLAKAVAKNEALEEELDRLRQDCEEVQHENETFAGEMDRMNRLVEDYEQALEQERKMMNDKLNRYREKVLRAGKVATEATLAAQDATRLVRQMQDNGTQTVKGQAVQTGTVESGRMAPTPSQQGRQLPMHKENAEDRVRVQLDAELRKMFPNMAAATAGGSKRKVSGSTTASRAARKPHVKKTRMVMEQFSETESEMSQAEEPQPESMVQQHMDTTFTAPSVSESRLLREAAGDVLPDTTLHSFLQSEGLAALRKEIMERRKLEEQVAAQRQLEEAESRRAQALAERAAAKAAAASEAAAAAAASKKRVFIYSEKDNETTITELDALEREAEMHDEGADADAEEEEEAPHPFLRTSLVVNDTEDEGAFGDVLRDVPSRPPSQGTVRRQQQQENIQSQTRRATDDFYNAHVQEVIDRLGVHKPELCTICHRKGVSVSDAVDAVAIPEVVPVSKRGGASENEEEEVAELEGEITMRPSQPPKNALDKVVKQMEDELEHMRLDYRQVEAEFLACDPSLGRRKRKSLTRRLNNMVEEMDKKSDQIYALYDVAEMVHGEGETSGGSGDERRLRQRRHVAV</sequence>
<gene>
    <name evidence="7" type="ORF">TWF696_007378</name>
</gene>
<feature type="region of interest" description="Disordered" evidence="5">
    <location>
        <begin position="1050"/>
        <end position="1072"/>
    </location>
</feature>
<name>A0AAV9URR5_9PEZI</name>
<dbReference type="Gene3D" id="1.20.58.90">
    <property type="match status" value="1"/>
</dbReference>
<keyword evidence="3" id="KW-0206">Cytoskeleton</keyword>
<keyword evidence="8" id="KW-1185">Reference proteome</keyword>
<dbReference type="AlphaFoldDB" id="A0AAV9URR5"/>
<dbReference type="InterPro" id="IPR051756">
    <property type="entry name" value="Centrosomal_MT-associated"/>
</dbReference>
<evidence type="ECO:0000313" key="7">
    <source>
        <dbReference type="EMBL" id="KAK6347307.1"/>
    </source>
</evidence>
<feature type="region of interest" description="Disordered" evidence="5">
    <location>
        <begin position="281"/>
        <end position="318"/>
    </location>
</feature>
<dbReference type="GO" id="GO:0008017">
    <property type="term" value="F:microtubule binding"/>
    <property type="evidence" value="ECO:0007669"/>
    <property type="project" value="InterPro"/>
</dbReference>
<feature type="compositionally biased region" description="Acidic residues" evidence="5">
    <location>
        <begin position="835"/>
        <end position="844"/>
    </location>
</feature>
<evidence type="ECO:0000259" key="6">
    <source>
        <dbReference type="Pfam" id="PF06657"/>
    </source>
</evidence>
<evidence type="ECO:0000313" key="8">
    <source>
        <dbReference type="Proteomes" id="UP001375240"/>
    </source>
</evidence>
<feature type="coiled-coil region" evidence="4">
    <location>
        <begin position="361"/>
        <end position="402"/>
    </location>
</feature>
<feature type="coiled-coil region" evidence="4">
    <location>
        <begin position="977"/>
        <end position="1037"/>
    </location>
</feature>
<feature type="compositionally biased region" description="Basic and acidic residues" evidence="5">
    <location>
        <begin position="133"/>
        <end position="145"/>
    </location>
</feature>
<feature type="domain" description="Cep57 centrosome microtubule-binding" evidence="6">
    <location>
        <begin position="969"/>
        <end position="1044"/>
    </location>
</feature>
<feature type="region of interest" description="Disordered" evidence="5">
    <location>
        <begin position="829"/>
        <end position="897"/>
    </location>
</feature>
<evidence type="ECO:0000256" key="5">
    <source>
        <dbReference type="SAM" id="MobiDB-lite"/>
    </source>
</evidence>
<evidence type="ECO:0000256" key="1">
    <source>
        <dbReference type="ARBA" id="ARBA00004267"/>
    </source>
</evidence>
<dbReference type="PANTHER" id="PTHR19336">
    <property type="entry name" value="UNCHARACTERIZED DUF1167"/>
    <property type="match status" value="1"/>
</dbReference>
<feature type="compositionally biased region" description="Polar residues" evidence="5">
    <location>
        <begin position="593"/>
        <end position="608"/>
    </location>
</feature>
<feature type="region of interest" description="Disordered" evidence="5">
    <location>
        <begin position="650"/>
        <end position="680"/>
    </location>
</feature>
<feature type="region of interest" description="Disordered" evidence="5">
    <location>
        <begin position="127"/>
        <end position="259"/>
    </location>
</feature>
<evidence type="ECO:0000256" key="4">
    <source>
        <dbReference type="SAM" id="Coils"/>
    </source>
</evidence>